<dbReference type="AlphaFoldDB" id="A0A151RD14"/>
<evidence type="ECO:0000313" key="3">
    <source>
        <dbReference type="Proteomes" id="UP000075243"/>
    </source>
</evidence>
<protein>
    <recommendedName>
        <fullName evidence="1">DUF659 domain-containing protein</fullName>
    </recommendedName>
</protein>
<keyword evidence="3" id="KW-1185">Reference proteome</keyword>
<reference evidence="2" key="1">
    <citation type="journal article" date="2012" name="Nat. Biotechnol.">
        <title>Draft genome sequence of pigeonpea (Cajanus cajan), an orphan legume crop of resource-poor farmers.</title>
        <authorList>
            <person name="Varshney R.K."/>
            <person name="Chen W."/>
            <person name="Li Y."/>
            <person name="Bharti A.K."/>
            <person name="Saxena R.K."/>
            <person name="Schlueter J.A."/>
            <person name="Donoghue M.T."/>
            <person name="Azam S."/>
            <person name="Fan G."/>
            <person name="Whaley A.M."/>
            <person name="Farmer A.D."/>
            <person name="Sheridan J."/>
            <person name="Iwata A."/>
            <person name="Tuteja R."/>
            <person name="Penmetsa R.V."/>
            <person name="Wu W."/>
            <person name="Upadhyaya H.D."/>
            <person name="Yang S.P."/>
            <person name="Shah T."/>
            <person name="Saxena K.B."/>
            <person name="Michael T."/>
            <person name="McCombie W.R."/>
            <person name="Yang B."/>
            <person name="Zhang G."/>
            <person name="Yang H."/>
            <person name="Wang J."/>
            <person name="Spillane C."/>
            <person name="Cook D.R."/>
            <person name="May G.D."/>
            <person name="Xu X."/>
            <person name="Jackson S.A."/>
        </authorList>
    </citation>
    <scope>NUCLEOTIDE SEQUENCE [LARGE SCALE GENOMIC DNA]</scope>
</reference>
<dbReference type="PANTHER" id="PTHR32166:SF81">
    <property type="entry name" value="OS06G0658400 PROTEIN"/>
    <property type="match status" value="1"/>
</dbReference>
<dbReference type="PANTHER" id="PTHR32166">
    <property type="entry name" value="OSJNBA0013A04.12 PROTEIN"/>
    <property type="match status" value="1"/>
</dbReference>
<dbReference type="STRING" id="3821.A0A151RD14"/>
<organism evidence="2 3">
    <name type="scientific">Cajanus cajan</name>
    <name type="common">Pigeon pea</name>
    <name type="synonym">Cajanus indicus</name>
    <dbReference type="NCBI Taxonomy" id="3821"/>
    <lineage>
        <taxon>Eukaryota</taxon>
        <taxon>Viridiplantae</taxon>
        <taxon>Streptophyta</taxon>
        <taxon>Embryophyta</taxon>
        <taxon>Tracheophyta</taxon>
        <taxon>Spermatophyta</taxon>
        <taxon>Magnoliopsida</taxon>
        <taxon>eudicotyledons</taxon>
        <taxon>Gunneridae</taxon>
        <taxon>Pentapetalae</taxon>
        <taxon>rosids</taxon>
        <taxon>fabids</taxon>
        <taxon>Fabales</taxon>
        <taxon>Fabaceae</taxon>
        <taxon>Papilionoideae</taxon>
        <taxon>50 kb inversion clade</taxon>
        <taxon>NPAAA clade</taxon>
        <taxon>indigoferoid/millettioid clade</taxon>
        <taxon>Phaseoleae</taxon>
        <taxon>Cajanus</taxon>
    </lineage>
</organism>
<dbReference type="Gramene" id="C.cajan_35375.t">
    <property type="protein sequence ID" value="C.cajan_35375.t"/>
    <property type="gene ID" value="C.cajan_35375"/>
</dbReference>
<gene>
    <name evidence="2" type="ORF">KK1_038197</name>
</gene>
<dbReference type="Proteomes" id="UP000075243">
    <property type="component" value="Unassembled WGS sequence"/>
</dbReference>
<dbReference type="InterPro" id="IPR007021">
    <property type="entry name" value="DUF659"/>
</dbReference>
<dbReference type="Pfam" id="PF04937">
    <property type="entry name" value="DUF659"/>
    <property type="match status" value="1"/>
</dbReference>
<dbReference type="EMBL" id="KQ483833">
    <property type="protein sequence ID" value="KYP40472.1"/>
    <property type="molecule type" value="Genomic_DNA"/>
</dbReference>
<evidence type="ECO:0000259" key="1">
    <source>
        <dbReference type="Pfam" id="PF04937"/>
    </source>
</evidence>
<proteinExistence type="predicted"/>
<name>A0A151RD14_CAJCA</name>
<sequence length="173" mass="20008">MHQSSLLKKRKVGPLEKIFNLENRDNLKALIARMFYSSELPFNLARNPYYVNSYPFVANHMLNEKTQVERLLKPIKSTWNAKGVSIVSNGWKNIQRRHLINFMAISEGGPIFLKAINVSDEIKNKHYMANKMIEVIKEVGEQNVVQIITDNAHVCKGARMIVEISFPKFFWTS</sequence>
<accession>A0A151RD14</accession>
<evidence type="ECO:0000313" key="2">
    <source>
        <dbReference type="EMBL" id="KYP40472.1"/>
    </source>
</evidence>
<feature type="domain" description="DUF659" evidence="1">
    <location>
        <begin position="61"/>
        <end position="172"/>
    </location>
</feature>